<keyword evidence="7" id="KW-1185">Reference proteome</keyword>
<proteinExistence type="predicted"/>
<evidence type="ECO:0000313" key="8">
    <source>
        <dbReference type="WBParaSite" id="Pan_g24154.t1"/>
    </source>
</evidence>
<dbReference type="WBParaSite" id="Pan_g24154.t1">
    <property type="protein sequence ID" value="Pan_g24154.t1"/>
    <property type="gene ID" value="Pan_g24154"/>
</dbReference>
<dbReference type="PANTHER" id="PTHR22791:SF34">
    <property type="entry name" value="RING-TYPE DOMAIN-CONTAINING PROTEIN"/>
    <property type="match status" value="1"/>
</dbReference>
<evidence type="ECO:0000256" key="1">
    <source>
        <dbReference type="ARBA" id="ARBA00022723"/>
    </source>
</evidence>
<keyword evidence="3" id="KW-0862">Zinc</keyword>
<evidence type="ECO:0000256" key="5">
    <source>
        <dbReference type="SAM" id="MobiDB-lite"/>
    </source>
</evidence>
<protein>
    <submittedName>
        <fullName evidence="8">RING-type domain-containing protein</fullName>
    </submittedName>
</protein>
<dbReference type="GO" id="GO:0061630">
    <property type="term" value="F:ubiquitin protein ligase activity"/>
    <property type="evidence" value="ECO:0007669"/>
    <property type="project" value="TreeGrafter"/>
</dbReference>
<keyword evidence="2 4" id="KW-0863">Zinc-finger</keyword>
<sequence length="636" mass="72305">MNDRFKRPHSSSVCTRVGSHYYPRGKTLLLYSYFAVTPDLTDMMASPGGSTTVSSRLVSYFLDADDVAHCEICTEAFDSDTRPPKLLPCGHNFCANCLSSLCYHQQYYLLDSISCPACRKQFDTSTAINAPTNYDLCKMLESLKKGQDMNVTVIHVADKSMCSDVSKINIGVESATPTSHHRQSKSKRGKKSIALDPVYERVPNMQEADRHIEYLNRCFDCKRSFKSNRSRVSRFCQRCYGEDKVLHLSCLECCVNRHNGHQLRAVDDLEYEHQRLLNDIRDLAVRRRDVSERFDKALKLLEAESNINPSSLARAKQTLMKESEKASAKMVSRMEDEFFTPLPPAVVSKMRNKQMHLFTRLQKMLTLVEKCHQSVQTRLDRQLHLLTDSLPKSGSSISSKSISTTTTKSDDSTTYNSLNTVLALAKENIVESAIIKKNLPIIVDEDLSDTTKLNALKQCIIVMNQVLNDGPPPEVLMLFQDAYLNCFHSLHSLSKRINNVEERKEIWSLVQVSMTELLRIASSHFVNYNADRVDLVADIAFLCNLYWDVSDTATMALCLIEAARSSVTQDQAESEIEKERIKVQLKLIDEHLTECRKMQQMRELCSNTKTMGAGRCSRFKRWFKSHISSSRSISSK</sequence>
<dbReference type="Pfam" id="PF13445">
    <property type="entry name" value="zf-RING_UBOX"/>
    <property type="match status" value="1"/>
</dbReference>
<dbReference type="InterPro" id="IPR027370">
    <property type="entry name" value="Znf-RING_euk"/>
</dbReference>
<dbReference type="PANTHER" id="PTHR22791">
    <property type="entry name" value="RING-TYPE DOMAIN-CONTAINING PROTEIN"/>
    <property type="match status" value="1"/>
</dbReference>
<feature type="compositionally biased region" description="Low complexity" evidence="5">
    <location>
        <begin position="395"/>
        <end position="407"/>
    </location>
</feature>
<dbReference type="GO" id="GO:0016567">
    <property type="term" value="P:protein ubiquitination"/>
    <property type="evidence" value="ECO:0007669"/>
    <property type="project" value="TreeGrafter"/>
</dbReference>
<dbReference type="InterPro" id="IPR017907">
    <property type="entry name" value="Znf_RING_CS"/>
</dbReference>
<dbReference type="PROSITE" id="PS00518">
    <property type="entry name" value="ZF_RING_1"/>
    <property type="match status" value="1"/>
</dbReference>
<feature type="domain" description="RING-type" evidence="6">
    <location>
        <begin position="70"/>
        <end position="119"/>
    </location>
</feature>
<organism evidence="7 8">
    <name type="scientific">Panagrellus redivivus</name>
    <name type="common">Microworm</name>
    <dbReference type="NCBI Taxonomy" id="6233"/>
    <lineage>
        <taxon>Eukaryota</taxon>
        <taxon>Metazoa</taxon>
        <taxon>Ecdysozoa</taxon>
        <taxon>Nematoda</taxon>
        <taxon>Chromadorea</taxon>
        <taxon>Rhabditida</taxon>
        <taxon>Tylenchina</taxon>
        <taxon>Panagrolaimomorpha</taxon>
        <taxon>Panagrolaimoidea</taxon>
        <taxon>Panagrolaimidae</taxon>
        <taxon>Panagrellus</taxon>
    </lineage>
</organism>
<dbReference type="PROSITE" id="PS50089">
    <property type="entry name" value="ZF_RING_2"/>
    <property type="match status" value="1"/>
</dbReference>
<dbReference type="Gene3D" id="3.30.40.10">
    <property type="entry name" value="Zinc/RING finger domain, C3HC4 (zinc finger)"/>
    <property type="match status" value="1"/>
</dbReference>
<evidence type="ECO:0000256" key="2">
    <source>
        <dbReference type="ARBA" id="ARBA00022771"/>
    </source>
</evidence>
<reference evidence="8" key="2">
    <citation type="submission" date="2020-10" db="UniProtKB">
        <authorList>
            <consortium name="WormBaseParasite"/>
        </authorList>
    </citation>
    <scope>IDENTIFICATION</scope>
</reference>
<feature type="region of interest" description="Disordered" evidence="5">
    <location>
        <begin position="392"/>
        <end position="413"/>
    </location>
</feature>
<dbReference type="InterPro" id="IPR001841">
    <property type="entry name" value="Znf_RING"/>
</dbReference>
<dbReference type="Proteomes" id="UP000492821">
    <property type="component" value="Unassembled WGS sequence"/>
</dbReference>
<reference evidence="7" key="1">
    <citation type="journal article" date="2013" name="Genetics">
        <title>The draft genome and transcriptome of Panagrellus redivivus are shaped by the harsh demands of a free-living lifestyle.</title>
        <authorList>
            <person name="Srinivasan J."/>
            <person name="Dillman A.R."/>
            <person name="Macchietto M.G."/>
            <person name="Heikkinen L."/>
            <person name="Lakso M."/>
            <person name="Fracchia K.M."/>
            <person name="Antoshechkin I."/>
            <person name="Mortazavi A."/>
            <person name="Wong G."/>
            <person name="Sternberg P.W."/>
        </authorList>
    </citation>
    <scope>NUCLEOTIDE SEQUENCE [LARGE SCALE GENOMIC DNA]</scope>
    <source>
        <strain evidence="7">MT8872</strain>
    </source>
</reference>
<dbReference type="SUPFAM" id="SSF57850">
    <property type="entry name" value="RING/U-box"/>
    <property type="match status" value="1"/>
</dbReference>
<dbReference type="InterPro" id="IPR013083">
    <property type="entry name" value="Znf_RING/FYVE/PHD"/>
</dbReference>
<evidence type="ECO:0000256" key="3">
    <source>
        <dbReference type="ARBA" id="ARBA00022833"/>
    </source>
</evidence>
<dbReference type="AlphaFoldDB" id="A0A7E4VRX2"/>
<dbReference type="GO" id="GO:0008270">
    <property type="term" value="F:zinc ion binding"/>
    <property type="evidence" value="ECO:0007669"/>
    <property type="project" value="UniProtKB-KW"/>
</dbReference>
<dbReference type="InterPro" id="IPR051435">
    <property type="entry name" value="RING_finger_E3_ubiq-ligases"/>
</dbReference>
<dbReference type="SMART" id="SM00184">
    <property type="entry name" value="RING"/>
    <property type="match status" value="1"/>
</dbReference>
<keyword evidence="1" id="KW-0479">Metal-binding</keyword>
<name>A0A7E4VRX2_PANRE</name>
<evidence type="ECO:0000259" key="6">
    <source>
        <dbReference type="PROSITE" id="PS50089"/>
    </source>
</evidence>
<evidence type="ECO:0000313" key="7">
    <source>
        <dbReference type="Proteomes" id="UP000492821"/>
    </source>
</evidence>
<accession>A0A7E4VRX2</accession>
<evidence type="ECO:0000256" key="4">
    <source>
        <dbReference type="PROSITE-ProRule" id="PRU00175"/>
    </source>
</evidence>